<dbReference type="EMBL" id="CP033169">
    <property type="protein sequence ID" value="AYO31247.1"/>
    <property type="molecule type" value="Genomic_DNA"/>
</dbReference>
<dbReference type="RefSeq" id="WP_122015115.1">
    <property type="nucleotide sequence ID" value="NZ_CP033169.1"/>
</dbReference>
<keyword evidence="3" id="KW-1185">Reference proteome</keyword>
<gene>
    <name evidence="2" type="ORF">D2962_12135</name>
</gene>
<dbReference type="PANTHER" id="PTHR36109:SF2">
    <property type="entry name" value="MEMBRANE PROTEIN"/>
    <property type="match status" value="1"/>
</dbReference>
<accession>A0A3G2R900</accession>
<dbReference type="AlphaFoldDB" id="A0A3G2R900"/>
<dbReference type="PANTHER" id="PTHR36109">
    <property type="entry name" value="MEMBRANE PROTEIN-RELATED"/>
    <property type="match status" value="1"/>
</dbReference>
<evidence type="ECO:0000313" key="3">
    <source>
        <dbReference type="Proteomes" id="UP000280960"/>
    </source>
</evidence>
<sequence>MVKTVIGVFDSKEQAEKAVSQMRNSGFDTNEISIVAKGAKGEAGRGGNGDDDDDGDGNLGMDTVADGTTTGGVLGGLAGLALGAGALAVPGLGPIIAAGPIAGLISGAATGGVAGGLIDWGIPEERGRYYEGEVKKGRILAVVRAHEQKVGNAAKIMRQNGAKDVETH</sequence>
<protein>
    <recommendedName>
        <fullName evidence="4">General stress protein 17M-like domain-containing protein</fullName>
    </recommendedName>
</protein>
<evidence type="ECO:0008006" key="4">
    <source>
        <dbReference type="Google" id="ProtNLM"/>
    </source>
</evidence>
<dbReference type="KEGG" id="bacg:D2962_12135"/>
<evidence type="ECO:0000313" key="2">
    <source>
        <dbReference type="EMBL" id="AYO31247.1"/>
    </source>
</evidence>
<reference evidence="2 3" key="1">
    <citation type="submission" date="2018-10" db="EMBL/GenBank/DDBJ databases">
        <authorList>
            <person name="Zhang X."/>
        </authorList>
    </citation>
    <scope>NUCLEOTIDE SEQUENCE [LARGE SCALE GENOMIC DNA]</scope>
    <source>
        <strain evidence="2 3">SK-G1</strain>
    </source>
</reference>
<dbReference type="Proteomes" id="UP000280960">
    <property type="component" value="Chromosome"/>
</dbReference>
<proteinExistence type="predicted"/>
<name>A0A3G2R900_9FIRM</name>
<evidence type="ECO:0000256" key="1">
    <source>
        <dbReference type="SAM" id="MobiDB-lite"/>
    </source>
</evidence>
<organism evidence="2 3">
    <name type="scientific">Biomaibacter acetigenes</name>
    <dbReference type="NCBI Taxonomy" id="2316383"/>
    <lineage>
        <taxon>Bacteria</taxon>
        <taxon>Bacillati</taxon>
        <taxon>Bacillota</taxon>
        <taxon>Clostridia</taxon>
        <taxon>Thermosediminibacterales</taxon>
        <taxon>Tepidanaerobacteraceae</taxon>
        <taxon>Biomaibacter</taxon>
    </lineage>
</organism>
<dbReference type="InterPro" id="IPR052948">
    <property type="entry name" value="Low_temp-induced_all0457"/>
</dbReference>
<feature type="region of interest" description="Disordered" evidence="1">
    <location>
        <begin position="38"/>
        <end position="64"/>
    </location>
</feature>